<reference evidence="1 2" key="1">
    <citation type="submission" date="2017-12" db="EMBL/GenBank/DDBJ databases">
        <title>Genomes of bacteria within cyanobacterial aggregates.</title>
        <authorList>
            <person name="Cai H."/>
        </authorList>
    </citation>
    <scope>NUCLEOTIDE SEQUENCE [LARGE SCALE GENOMIC DNA]</scope>
    <source>
        <strain evidence="1 2">TH16</strain>
    </source>
</reference>
<name>A0A2K9NCC3_9PROT</name>
<evidence type="ECO:0000313" key="2">
    <source>
        <dbReference type="Proteomes" id="UP000234752"/>
    </source>
</evidence>
<gene>
    <name evidence="1" type="ORF">C0V82_11560</name>
</gene>
<dbReference type="Proteomes" id="UP000234752">
    <property type="component" value="Chromosome eg_1"/>
</dbReference>
<protein>
    <submittedName>
        <fullName evidence="1">Uncharacterized protein</fullName>
    </submittedName>
</protein>
<evidence type="ECO:0000313" key="1">
    <source>
        <dbReference type="EMBL" id="AUN30803.1"/>
    </source>
</evidence>
<dbReference type="AlphaFoldDB" id="A0A2K9NCC3"/>
<keyword evidence="2" id="KW-1185">Reference proteome</keyword>
<organism evidence="1 2">
    <name type="scientific">Niveispirillum cyanobacteriorum</name>
    <dbReference type="NCBI Taxonomy" id="1612173"/>
    <lineage>
        <taxon>Bacteria</taxon>
        <taxon>Pseudomonadati</taxon>
        <taxon>Pseudomonadota</taxon>
        <taxon>Alphaproteobacteria</taxon>
        <taxon>Rhodospirillales</taxon>
        <taxon>Azospirillaceae</taxon>
        <taxon>Niveispirillum</taxon>
    </lineage>
</organism>
<dbReference type="RefSeq" id="WP_102112474.1">
    <property type="nucleotide sequence ID" value="NZ_BMGN01000008.1"/>
</dbReference>
<accession>A0A2K9NCC3</accession>
<dbReference type="OrthoDB" id="7365284at2"/>
<dbReference type="KEGG" id="ncb:C0V82_11560"/>
<proteinExistence type="predicted"/>
<dbReference type="EMBL" id="CP025611">
    <property type="protein sequence ID" value="AUN30803.1"/>
    <property type="molecule type" value="Genomic_DNA"/>
</dbReference>
<sequence>MTEPGFGRYPADALKADGLRAAGGLAVTLGPLALVGFDAHPLVAVPLLAGAGLFGWLGLRTLARRGAACRVTEEGLVLPSGFFMVMARWDQITGVKLRYYSTKKDKSGGWMQLTIRAGRGRYSIESQLTGFDAIAARVAELVLERELPVDATTKENFLSLGHYM</sequence>